<gene>
    <name evidence="1" type="ORF">K457DRAFT_128973</name>
</gene>
<protein>
    <recommendedName>
        <fullName evidence="3">F-box domain-containing protein</fullName>
    </recommendedName>
</protein>
<accession>A0A197JMG9</accession>
<evidence type="ECO:0008006" key="3">
    <source>
        <dbReference type="Google" id="ProtNLM"/>
    </source>
</evidence>
<dbReference type="InterPro" id="IPR036047">
    <property type="entry name" value="F-box-like_dom_sf"/>
</dbReference>
<dbReference type="SUPFAM" id="SSF81383">
    <property type="entry name" value="F-box domain"/>
    <property type="match status" value="1"/>
</dbReference>
<dbReference type="EMBL" id="KV442077">
    <property type="protein sequence ID" value="OAQ25564.1"/>
    <property type="molecule type" value="Genomic_DNA"/>
</dbReference>
<dbReference type="OrthoDB" id="2351089at2759"/>
<organism evidence="1 2">
    <name type="scientific">Linnemannia elongata AG-77</name>
    <dbReference type="NCBI Taxonomy" id="1314771"/>
    <lineage>
        <taxon>Eukaryota</taxon>
        <taxon>Fungi</taxon>
        <taxon>Fungi incertae sedis</taxon>
        <taxon>Mucoromycota</taxon>
        <taxon>Mortierellomycotina</taxon>
        <taxon>Mortierellomycetes</taxon>
        <taxon>Mortierellales</taxon>
        <taxon>Mortierellaceae</taxon>
        <taxon>Linnemannia</taxon>
    </lineage>
</organism>
<keyword evidence="2" id="KW-1185">Reference proteome</keyword>
<name>A0A197JMG9_9FUNG</name>
<dbReference type="Gene3D" id="1.20.1280.50">
    <property type="match status" value="1"/>
</dbReference>
<sequence>MTKPKENEHALIHPLSSLALAKPQPGTPTSAFTAAPTINTDTASPSPHRVLRIPELLAHIFAFLSPYIVIQYASLVCRDWLDVSRRFSPLPPVVATWSTHLTRQQISQRFLDTVTGASPDLVKLELFSLHLGWLNAETGKLDAEPVNFCGTLLGADEMDDFKSTFASVPSWSFSRDDFYNEGLMNFLLPRQPTEI</sequence>
<evidence type="ECO:0000313" key="2">
    <source>
        <dbReference type="Proteomes" id="UP000078512"/>
    </source>
</evidence>
<dbReference type="Proteomes" id="UP000078512">
    <property type="component" value="Unassembled WGS sequence"/>
</dbReference>
<reference evidence="1 2" key="1">
    <citation type="submission" date="2016-05" db="EMBL/GenBank/DDBJ databases">
        <title>Genome sequencing reveals origins of a unique bacterial endosymbiosis in the earliest lineages of terrestrial Fungi.</title>
        <authorList>
            <consortium name="DOE Joint Genome Institute"/>
            <person name="Uehling J."/>
            <person name="Gryganskyi A."/>
            <person name="Hameed K."/>
            <person name="Tschaplinski T."/>
            <person name="Misztal P."/>
            <person name="Wu S."/>
            <person name="Desiro A."/>
            <person name="Vande Pol N."/>
            <person name="Du Z.-Y."/>
            <person name="Zienkiewicz A."/>
            <person name="Zienkiewicz K."/>
            <person name="Morin E."/>
            <person name="Tisserant E."/>
            <person name="Splivallo R."/>
            <person name="Hainaut M."/>
            <person name="Henrissat B."/>
            <person name="Ohm R."/>
            <person name="Kuo A."/>
            <person name="Yan J."/>
            <person name="Lipzen A."/>
            <person name="Nolan M."/>
            <person name="Labutti K."/>
            <person name="Barry K."/>
            <person name="Goldstein A."/>
            <person name="Labbe J."/>
            <person name="Schadt C."/>
            <person name="Tuskan G."/>
            <person name="Grigoriev I."/>
            <person name="Martin F."/>
            <person name="Vilgalys R."/>
            <person name="Bonito G."/>
        </authorList>
    </citation>
    <scope>NUCLEOTIDE SEQUENCE [LARGE SCALE GENOMIC DNA]</scope>
    <source>
        <strain evidence="1 2">AG-77</strain>
    </source>
</reference>
<proteinExistence type="predicted"/>
<evidence type="ECO:0000313" key="1">
    <source>
        <dbReference type="EMBL" id="OAQ25564.1"/>
    </source>
</evidence>
<dbReference type="AlphaFoldDB" id="A0A197JMG9"/>